<evidence type="ECO:0000313" key="4">
    <source>
        <dbReference type="EMBL" id="OGC82724.1"/>
    </source>
</evidence>
<dbReference type="EMBL" id="MEWS01000009">
    <property type="protein sequence ID" value="OGC82724.1"/>
    <property type="molecule type" value="Genomic_DNA"/>
</dbReference>
<dbReference type="InterPro" id="IPR001789">
    <property type="entry name" value="Sig_transdc_resp-reg_receiver"/>
</dbReference>
<feature type="domain" description="Response regulatory" evidence="3">
    <location>
        <begin position="17"/>
        <end position="131"/>
    </location>
</feature>
<dbReference type="PANTHER" id="PTHR44591">
    <property type="entry name" value="STRESS RESPONSE REGULATOR PROTEIN 1"/>
    <property type="match status" value="1"/>
</dbReference>
<dbReference type="Pfam" id="PF00072">
    <property type="entry name" value="Response_reg"/>
    <property type="match status" value="1"/>
</dbReference>
<dbReference type="Gene3D" id="3.40.50.2300">
    <property type="match status" value="1"/>
</dbReference>
<evidence type="ECO:0000259" key="3">
    <source>
        <dbReference type="PROSITE" id="PS50110"/>
    </source>
</evidence>
<dbReference type="Proteomes" id="UP000177521">
    <property type="component" value="Unassembled WGS sequence"/>
</dbReference>
<gene>
    <name evidence="4" type="ORF">A2788_00320</name>
</gene>
<feature type="modified residue" description="4-aspartylphosphate" evidence="2">
    <location>
        <position position="66"/>
    </location>
</feature>
<dbReference type="PANTHER" id="PTHR44591:SF25">
    <property type="entry name" value="CHEMOTAXIS TWO-COMPONENT RESPONSE REGULATOR"/>
    <property type="match status" value="1"/>
</dbReference>
<dbReference type="GO" id="GO:0000160">
    <property type="term" value="P:phosphorelay signal transduction system"/>
    <property type="evidence" value="ECO:0007669"/>
    <property type="project" value="InterPro"/>
</dbReference>
<proteinExistence type="predicted"/>
<protein>
    <recommendedName>
        <fullName evidence="3">Response regulatory domain-containing protein</fullName>
    </recommendedName>
</protein>
<dbReference type="InterPro" id="IPR011006">
    <property type="entry name" value="CheY-like_superfamily"/>
</dbReference>
<dbReference type="CDD" id="cd00156">
    <property type="entry name" value="REC"/>
    <property type="match status" value="1"/>
</dbReference>
<dbReference type="InterPro" id="IPR050595">
    <property type="entry name" value="Bact_response_regulator"/>
</dbReference>
<dbReference type="SUPFAM" id="SSF52172">
    <property type="entry name" value="CheY-like"/>
    <property type="match status" value="1"/>
</dbReference>
<accession>A0A1F4XM95</accession>
<evidence type="ECO:0000313" key="5">
    <source>
        <dbReference type="Proteomes" id="UP000177521"/>
    </source>
</evidence>
<dbReference type="PROSITE" id="PS50110">
    <property type="entry name" value="RESPONSE_REGULATORY"/>
    <property type="match status" value="1"/>
</dbReference>
<organism evidence="4 5">
    <name type="scientific">Candidatus Abawacabacteria bacterium RIFCSPHIGHO2_01_FULL_46_8</name>
    <dbReference type="NCBI Taxonomy" id="1817815"/>
    <lineage>
        <taxon>Bacteria</taxon>
        <taxon>Candidatus Abawacaibacteriota</taxon>
    </lineage>
</organism>
<comment type="caution">
    <text evidence="4">The sequence shown here is derived from an EMBL/GenBank/DDBJ whole genome shotgun (WGS) entry which is preliminary data.</text>
</comment>
<name>A0A1F4XM95_9BACT</name>
<reference evidence="4 5" key="1">
    <citation type="journal article" date="2016" name="Nat. Commun.">
        <title>Thousands of microbial genomes shed light on interconnected biogeochemical processes in an aquifer system.</title>
        <authorList>
            <person name="Anantharaman K."/>
            <person name="Brown C.T."/>
            <person name="Hug L.A."/>
            <person name="Sharon I."/>
            <person name="Castelle C.J."/>
            <person name="Probst A.J."/>
            <person name="Thomas B.C."/>
            <person name="Singh A."/>
            <person name="Wilkins M.J."/>
            <person name="Karaoz U."/>
            <person name="Brodie E.L."/>
            <person name="Williams K.H."/>
            <person name="Hubbard S.S."/>
            <person name="Banfield J.F."/>
        </authorList>
    </citation>
    <scope>NUCLEOTIDE SEQUENCE [LARGE SCALE GENOMIC DNA]</scope>
</reference>
<evidence type="ECO:0000256" key="1">
    <source>
        <dbReference type="ARBA" id="ARBA00022553"/>
    </source>
</evidence>
<dbReference type="SMART" id="SM00448">
    <property type="entry name" value="REC"/>
    <property type="match status" value="1"/>
</dbReference>
<keyword evidence="1 2" id="KW-0597">Phosphoprotein</keyword>
<dbReference type="AlphaFoldDB" id="A0A1F4XM95"/>
<sequence length="135" mass="15203">MPTAELQQVRNIIVGKHILVVDQDKVIREVIGDRLTSQEAKVTGIASVRDALPELDQHNFHLVITDLYRGEEITGLDLLSCIRTRGLRIPIILISDDFRQEDLSKAHQLGASALAKPFKHPQLVARIRTLLLNRN</sequence>
<evidence type="ECO:0000256" key="2">
    <source>
        <dbReference type="PROSITE-ProRule" id="PRU00169"/>
    </source>
</evidence>